<keyword evidence="4" id="KW-0378">Hydrolase</keyword>
<dbReference type="InterPro" id="IPR024655">
    <property type="entry name" value="Asl1_glyco_hydro_catalytic"/>
</dbReference>
<dbReference type="InterPro" id="IPR017853">
    <property type="entry name" value="GH"/>
</dbReference>
<dbReference type="SUPFAM" id="SSF51445">
    <property type="entry name" value="(Trans)glycosidases"/>
    <property type="match status" value="1"/>
</dbReference>
<feature type="region of interest" description="Disordered" evidence="1">
    <location>
        <begin position="69"/>
        <end position="90"/>
    </location>
</feature>
<feature type="domain" description="Asl1-like glycosyl hydrolase catalytic" evidence="3">
    <location>
        <begin position="102"/>
        <end position="335"/>
    </location>
</feature>
<dbReference type="GO" id="GO:0071966">
    <property type="term" value="P:fungal-type cell wall polysaccharide metabolic process"/>
    <property type="evidence" value="ECO:0007669"/>
    <property type="project" value="TreeGrafter"/>
</dbReference>
<sequence>MTRSLLFPSLVLWFCLSTIPSRTLAESKLDTTHVSPFFDGHQLEGASIHGHEVHDKRKRGGRNSLLKRCDASKHSHGSKTPASAQYSGDSTSVFPAESKKWGLAWPNGDASYLANFARPKVRYLYTWSPYLPSTASEHGMEGIPMLWGWSQVDDFSRVVVQGYATRVLGMNEPNEPTQSFMSPQDGISLWKHYIDPLKTQGYYLISPACTNDQAGLDWMQSFVEGCTDCTIDAIAFHFYGTDPRAFVEHATILHETYNKPIWVTEFADQNFGGSGGQASMPDIYAFQSSVIEFVENTPWIEAAFPFGVMHDMQGVDEGNALLTEDEWPTSLAYNYFG</sequence>
<dbReference type="PANTHER" id="PTHR34154:SF3">
    <property type="entry name" value="ALKALI-SENSITIVE LINKAGE PROTEIN 1"/>
    <property type="match status" value="1"/>
</dbReference>
<keyword evidence="2" id="KW-0732">Signal</keyword>
<gene>
    <name evidence="4" type="ORF">L210DRAFT_3641282</name>
</gene>
<dbReference type="Gene3D" id="3.20.20.80">
    <property type="entry name" value="Glycosidases"/>
    <property type="match status" value="1"/>
</dbReference>
<feature type="compositionally biased region" description="Polar residues" evidence="1">
    <location>
        <begin position="78"/>
        <end position="90"/>
    </location>
</feature>
<dbReference type="EMBL" id="WHUW01000004">
    <property type="protein sequence ID" value="KAF8447329.1"/>
    <property type="molecule type" value="Genomic_DNA"/>
</dbReference>
<evidence type="ECO:0000313" key="5">
    <source>
        <dbReference type="Proteomes" id="UP001194468"/>
    </source>
</evidence>
<dbReference type="AlphaFoldDB" id="A0AAD4GII6"/>
<evidence type="ECO:0000313" key="4">
    <source>
        <dbReference type="EMBL" id="KAF8447329.1"/>
    </source>
</evidence>
<reference evidence="4" key="1">
    <citation type="submission" date="2019-10" db="EMBL/GenBank/DDBJ databases">
        <authorList>
            <consortium name="DOE Joint Genome Institute"/>
            <person name="Kuo A."/>
            <person name="Miyauchi S."/>
            <person name="Kiss E."/>
            <person name="Drula E."/>
            <person name="Kohler A."/>
            <person name="Sanchez-Garcia M."/>
            <person name="Andreopoulos B."/>
            <person name="Barry K.W."/>
            <person name="Bonito G."/>
            <person name="Buee M."/>
            <person name="Carver A."/>
            <person name="Chen C."/>
            <person name="Cichocki N."/>
            <person name="Clum A."/>
            <person name="Culley D."/>
            <person name="Crous P.W."/>
            <person name="Fauchery L."/>
            <person name="Girlanda M."/>
            <person name="Hayes R."/>
            <person name="Keri Z."/>
            <person name="LaButti K."/>
            <person name="Lipzen A."/>
            <person name="Lombard V."/>
            <person name="Magnuson J."/>
            <person name="Maillard F."/>
            <person name="Morin E."/>
            <person name="Murat C."/>
            <person name="Nolan M."/>
            <person name="Ohm R."/>
            <person name="Pangilinan J."/>
            <person name="Pereira M."/>
            <person name="Perotto S."/>
            <person name="Peter M."/>
            <person name="Riley R."/>
            <person name="Sitrit Y."/>
            <person name="Stielow B."/>
            <person name="Szollosi G."/>
            <person name="Zifcakova L."/>
            <person name="Stursova M."/>
            <person name="Spatafora J.W."/>
            <person name="Tedersoo L."/>
            <person name="Vaario L.-M."/>
            <person name="Yamada A."/>
            <person name="Yan M."/>
            <person name="Wang P."/>
            <person name="Xu J."/>
            <person name="Bruns T."/>
            <person name="Baldrian P."/>
            <person name="Vilgalys R."/>
            <person name="Henrissat B."/>
            <person name="Grigoriev I.V."/>
            <person name="Hibbett D."/>
            <person name="Nagy L.G."/>
            <person name="Martin F.M."/>
        </authorList>
    </citation>
    <scope>NUCLEOTIDE SEQUENCE</scope>
    <source>
        <strain evidence="4">BED1</strain>
    </source>
</reference>
<evidence type="ECO:0000259" key="3">
    <source>
        <dbReference type="Pfam" id="PF11790"/>
    </source>
</evidence>
<protein>
    <submittedName>
        <fullName evidence="4">Glycosyl hydrolase catalytic core-domain-containing protein</fullName>
    </submittedName>
</protein>
<dbReference type="GO" id="GO:0016787">
    <property type="term" value="F:hydrolase activity"/>
    <property type="evidence" value="ECO:0007669"/>
    <property type="project" value="UniProtKB-KW"/>
</dbReference>
<name>A0AAD4GII6_BOLED</name>
<feature type="chain" id="PRO_5041980652" evidence="2">
    <location>
        <begin position="26"/>
        <end position="337"/>
    </location>
</feature>
<dbReference type="PANTHER" id="PTHR34154">
    <property type="entry name" value="ALKALI-SENSITIVE LINKAGE PROTEIN 1"/>
    <property type="match status" value="1"/>
</dbReference>
<feature type="signal peptide" evidence="2">
    <location>
        <begin position="1"/>
        <end position="25"/>
    </location>
</feature>
<keyword evidence="5" id="KW-1185">Reference proteome</keyword>
<accession>A0AAD4GII6</accession>
<evidence type="ECO:0000256" key="1">
    <source>
        <dbReference type="SAM" id="MobiDB-lite"/>
    </source>
</evidence>
<dbReference type="Pfam" id="PF11790">
    <property type="entry name" value="Glyco_hydro_cc"/>
    <property type="match status" value="1"/>
</dbReference>
<organism evidence="4 5">
    <name type="scientific">Boletus edulis BED1</name>
    <dbReference type="NCBI Taxonomy" id="1328754"/>
    <lineage>
        <taxon>Eukaryota</taxon>
        <taxon>Fungi</taxon>
        <taxon>Dikarya</taxon>
        <taxon>Basidiomycota</taxon>
        <taxon>Agaricomycotina</taxon>
        <taxon>Agaricomycetes</taxon>
        <taxon>Agaricomycetidae</taxon>
        <taxon>Boletales</taxon>
        <taxon>Boletineae</taxon>
        <taxon>Boletaceae</taxon>
        <taxon>Boletoideae</taxon>
        <taxon>Boletus</taxon>
    </lineage>
</organism>
<evidence type="ECO:0000256" key="2">
    <source>
        <dbReference type="SAM" id="SignalP"/>
    </source>
</evidence>
<dbReference type="Proteomes" id="UP001194468">
    <property type="component" value="Unassembled WGS sequence"/>
</dbReference>
<dbReference type="GO" id="GO:0009277">
    <property type="term" value="C:fungal-type cell wall"/>
    <property type="evidence" value="ECO:0007669"/>
    <property type="project" value="TreeGrafter"/>
</dbReference>
<comment type="caution">
    <text evidence="4">The sequence shown here is derived from an EMBL/GenBank/DDBJ whole genome shotgun (WGS) entry which is preliminary data.</text>
</comment>
<reference evidence="4" key="2">
    <citation type="journal article" date="2020" name="Nat. Commun.">
        <title>Large-scale genome sequencing of mycorrhizal fungi provides insights into the early evolution of symbiotic traits.</title>
        <authorList>
            <person name="Miyauchi S."/>
            <person name="Kiss E."/>
            <person name="Kuo A."/>
            <person name="Drula E."/>
            <person name="Kohler A."/>
            <person name="Sanchez-Garcia M."/>
            <person name="Morin E."/>
            <person name="Andreopoulos B."/>
            <person name="Barry K.W."/>
            <person name="Bonito G."/>
            <person name="Buee M."/>
            <person name="Carver A."/>
            <person name="Chen C."/>
            <person name="Cichocki N."/>
            <person name="Clum A."/>
            <person name="Culley D."/>
            <person name="Crous P.W."/>
            <person name="Fauchery L."/>
            <person name="Girlanda M."/>
            <person name="Hayes R.D."/>
            <person name="Keri Z."/>
            <person name="LaButti K."/>
            <person name="Lipzen A."/>
            <person name="Lombard V."/>
            <person name="Magnuson J."/>
            <person name="Maillard F."/>
            <person name="Murat C."/>
            <person name="Nolan M."/>
            <person name="Ohm R.A."/>
            <person name="Pangilinan J."/>
            <person name="Pereira M.F."/>
            <person name="Perotto S."/>
            <person name="Peter M."/>
            <person name="Pfister S."/>
            <person name="Riley R."/>
            <person name="Sitrit Y."/>
            <person name="Stielow J.B."/>
            <person name="Szollosi G."/>
            <person name="Zifcakova L."/>
            <person name="Stursova M."/>
            <person name="Spatafora J.W."/>
            <person name="Tedersoo L."/>
            <person name="Vaario L.M."/>
            <person name="Yamada A."/>
            <person name="Yan M."/>
            <person name="Wang P."/>
            <person name="Xu J."/>
            <person name="Bruns T."/>
            <person name="Baldrian P."/>
            <person name="Vilgalys R."/>
            <person name="Dunand C."/>
            <person name="Henrissat B."/>
            <person name="Grigoriev I.V."/>
            <person name="Hibbett D."/>
            <person name="Nagy L.G."/>
            <person name="Martin F.M."/>
        </authorList>
    </citation>
    <scope>NUCLEOTIDE SEQUENCE</scope>
    <source>
        <strain evidence="4">BED1</strain>
    </source>
</reference>
<dbReference type="InterPro" id="IPR053183">
    <property type="entry name" value="ASL1"/>
</dbReference>
<proteinExistence type="predicted"/>